<sequence>MITNNELTSLKNINEGQSVKSEILYSSRKFNFFNRNKCDYVYTHFDSKMSMFFGVKDNVLIAPFSAPFALPRYVTDFVKYSHVYDFFEALKNDIEESNIEKVKLTIPPGFYNENIISKMSHSLNSLGFELLYKDLNSHISLKNEPFENLPSKCRNKIRASEKHNNSIVHAVTLEEKERAYNIIKENRVLKGYPLRLSWEQVKDTITNVAKAEFFISVTNDVDSAAAMIFEVSDNVAQVIYWGANQSGEKSHSMYYLPFKVIEYYKSRGFDYLDIGPSSEEGVINAGLNEYKQMIGCINTLKETWVYNK</sequence>
<evidence type="ECO:0000313" key="1">
    <source>
        <dbReference type="EMBL" id="ABV86728.1"/>
    </source>
</evidence>
<gene>
    <name evidence="1" type="ordered locus">Spea_1402</name>
</gene>
<dbReference type="KEGG" id="spl:Spea_1402"/>
<dbReference type="OrthoDB" id="9786422at2"/>
<evidence type="ECO:0008006" key="3">
    <source>
        <dbReference type="Google" id="ProtNLM"/>
    </source>
</evidence>
<reference evidence="1 2" key="1">
    <citation type="submission" date="2007-10" db="EMBL/GenBank/DDBJ databases">
        <title>Complete sequence of Shewanella pealeana ATCC 700345.</title>
        <authorList>
            <consortium name="US DOE Joint Genome Institute"/>
            <person name="Copeland A."/>
            <person name="Lucas S."/>
            <person name="Lapidus A."/>
            <person name="Barry K."/>
            <person name="Glavina del Rio T."/>
            <person name="Dalin E."/>
            <person name="Tice H."/>
            <person name="Pitluck S."/>
            <person name="Chertkov O."/>
            <person name="Brettin T."/>
            <person name="Bruce D."/>
            <person name="Detter J.C."/>
            <person name="Han C."/>
            <person name="Schmutz J."/>
            <person name="Larimer F."/>
            <person name="Land M."/>
            <person name="Hauser L."/>
            <person name="Kyrpides N."/>
            <person name="Kim E."/>
            <person name="Zhao J.-S.Z."/>
            <person name="Manno D."/>
            <person name="Hawari J."/>
            <person name="Richardson P."/>
        </authorList>
    </citation>
    <scope>NUCLEOTIDE SEQUENCE [LARGE SCALE GENOMIC DNA]</scope>
    <source>
        <strain evidence="2">ATCC 700345 / ANG-SQ1</strain>
    </source>
</reference>
<accession>A8H2E1</accession>
<evidence type="ECO:0000313" key="2">
    <source>
        <dbReference type="Proteomes" id="UP000002608"/>
    </source>
</evidence>
<dbReference type="Gene3D" id="3.40.630.30">
    <property type="match status" value="1"/>
</dbReference>
<protein>
    <recommendedName>
        <fullName evidence="3">BioF2-like acetyltransferase domain-containing protein</fullName>
    </recommendedName>
</protein>
<dbReference type="Proteomes" id="UP000002608">
    <property type="component" value="Chromosome"/>
</dbReference>
<dbReference type="HOGENOM" id="CLU_902711_0_0_6"/>
<name>A8H2E1_SHEPA</name>
<organism evidence="1 2">
    <name type="scientific">Shewanella pealeana (strain ATCC 700345 / ANG-SQ1)</name>
    <dbReference type="NCBI Taxonomy" id="398579"/>
    <lineage>
        <taxon>Bacteria</taxon>
        <taxon>Pseudomonadati</taxon>
        <taxon>Pseudomonadota</taxon>
        <taxon>Gammaproteobacteria</taxon>
        <taxon>Alteromonadales</taxon>
        <taxon>Shewanellaceae</taxon>
        <taxon>Shewanella</taxon>
    </lineage>
</organism>
<keyword evidence="2" id="KW-1185">Reference proteome</keyword>
<dbReference type="STRING" id="398579.Spea_1402"/>
<dbReference type="RefSeq" id="WP_012154654.1">
    <property type="nucleotide sequence ID" value="NC_009901.1"/>
</dbReference>
<dbReference type="AlphaFoldDB" id="A8H2E1"/>
<dbReference type="InterPro" id="IPR016181">
    <property type="entry name" value="Acyl_CoA_acyltransferase"/>
</dbReference>
<dbReference type="SUPFAM" id="SSF55729">
    <property type="entry name" value="Acyl-CoA N-acyltransferases (Nat)"/>
    <property type="match status" value="1"/>
</dbReference>
<proteinExistence type="predicted"/>
<dbReference type="eggNOG" id="ENOG50333JE">
    <property type="taxonomic scope" value="Bacteria"/>
</dbReference>
<dbReference type="EMBL" id="CP000851">
    <property type="protein sequence ID" value="ABV86728.1"/>
    <property type="molecule type" value="Genomic_DNA"/>
</dbReference>